<keyword evidence="1" id="KW-0560">Oxidoreductase</keyword>
<evidence type="ECO:0000313" key="3">
    <source>
        <dbReference type="Proteomes" id="UP000235371"/>
    </source>
</evidence>
<dbReference type="STRING" id="1095630.A0A2J6SU06"/>
<accession>A0A2J6SU06</accession>
<dbReference type="RefSeq" id="XP_024731144.1">
    <property type="nucleotide sequence ID" value="XM_024881375.1"/>
</dbReference>
<dbReference type="GO" id="GO:0050660">
    <property type="term" value="F:flavin adenine dinucleotide binding"/>
    <property type="evidence" value="ECO:0007669"/>
    <property type="project" value="InterPro"/>
</dbReference>
<dbReference type="GO" id="GO:0000246">
    <property type="term" value="F:Delta24(24-1) sterol reductase activity"/>
    <property type="evidence" value="ECO:0007669"/>
    <property type="project" value="TreeGrafter"/>
</dbReference>
<organism evidence="2 3">
    <name type="scientific">Hyaloscypha bicolor E</name>
    <dbReference type="NCBI Taxonomy" id="1095630"/>
    <lineage>
        <taxon>Eukaryota</taxon>
        <taxon>Fungi</taxon>
        <taxon>Dikarya</taxon>
        <taxon>Ascomycota</taxon>
        <taxon>Pezizomycotina</taxon>
        <taxon>Leotiomycetes</taxon>
        <taxon>Helotiales</taxon>
        <taxon>Hyaloscyphaceae</taxon>
        <taxon>Hyaloscypha</taxon>
        <taxon>Hyaloscypha bicolor</taxon>
    </lineage>
</organism>
<dbReference type="EMBL" id="KZ613866">
    <property type="protein sequence ID" value="PMD54240.1"/>
    <property type="molecule type" value="Genomic_DNA"/>
</dbReference>
<dbReference type="GO" id="GO:0005737">
    <property type="term" value="C:cytoplasm"/>
    <property type="evidence" value="ECO:0007669"/>
    <property type="project" value="TreeGrafter"/>
</dbReference>
<dbReference type="Proteomes" id="UP000235371">
    <property type="component" value="Unassembled WGS sequence"/>
</dbReference>
<gene>
    <name evidence="2" type="ORF">K444DRAFT_618701</name>
</gene>
<dbReference type="InterPro" id="IPR036318">
    <property type="entry name" value="FAD-bd_PCMH-like_sf"/>
</dbReference>
<dbReference type="GeneID" id="36589452"/>
<proteinExistence type="predicted"/>
<dbReference type="InParanoid" id="A0A2J6SU06"/>
<dbReference type="GO" id="GO:0016020">
    <property type="term" value="C:membrane"/>
    <property type="evidence" value="ECO:0007669"/>
    <property type="project" value="TreeGrafter"/>
</dbReference>
<dbReference type="GO" id="GO:0008202">
    <property type="term" value="P:steroid metabolic process"/>
    <property type="evidence" value="ECO:0007669"/>
    <property type="project" value="TreeGrafter"/>
</dbReference>
<dbReference type="AlphaFoldDB" id="A0A2J6SU06"/>
<dbReference type="SUPFAM" id="SSF56176">
    <property type="entry name" value="FAD-binding/transporter-associated domain-like"/>
    <property type="match status" value="1"/>
</dbReference>
<reference evidence="2 3" key="1">
    <citation type="submission" date="2016-04" db="EMBL/GenBank/DDBJ databases">
        <title>A degradative enzymes factory behind the ericoid mycorrhizal symbiosis.</title>
        <authorList>
            <consortium name="DOE Joint Genome Institute"/>
            <person name="Martino E."/>
            <person name="Morin E."/>
            <person name="Grelet G."/>
            <person name="Kuo A."/>
            <person name="Kohler A."/>
            <person name="Daghino S."/>
            <person name="Barry K."/>
            <person name="Choi C."/>
            <person name="Cichocki N."/>
            <person name="Clum A."/>
            <person name="Copeland A."/>
            <person name="Hainaut M."/>
            <person name="Haridas S."/>
            <person name="Labutti K."/>
            <person name="Lindquist E."/>
            <person name="Lipzen A."/>
            <person name="Khouja H.-R."/>
            <person name="Murat C."/>
            <person name="Ohm R."/>
            <person name="Olson A."/>
            <person name="Spatafora J."/>
            <person name="Veneault-Fourrey C."/>
            <person name="Henrissat B."/>
            <person name="Grigoriev I."/>
            <person name="Martin F."/>
            <person name="Perotto S."/>
        </authorList>
    </citation>
    <scope>NUCLEOTIDE SEQUENCE [LARGE SCALE GENOMIC DNA]</scope>
    <source>
        <strain evidence="2 3">E</strain>
    </source>
</reference>
<protein>
    <submittedName>
        <fullName evidence="2">Uncharacterized protein</fullName>
    </submittedName>
</protein>
<dbReference type="PANTHER" id="PTHR10801:SF0">
    <property type="entry name" value="DELTA(24)-STEROL REDUCTASE"/>
    <property type="match status" value="1"/>
</dbReference>
<dbReference type="OrthoDB" id="415825at2759"/>
<sequence>MPVLCSKKAFRIDHESTNSARQSHYQRDRMVDTSGLSNILRVDTHTKAALVEPNVPMDTLVEATLRHVWYPPLSWSFQELLWAVDLLELTSALSLILPKRGKTSSGMVRG</sequence>
<keyword evidence="3" id="KW-1185">Reference proteome</keyword>
<name>A0A2J6SU06_9HELO</name>
<dbReference type="InterPro" id="IPR040165">
    <property type="entry name" value="Diminuto-like"/>
</dbReference>
<evidence type="ECO:0000313" key="2">
    <source>
        <dbReference type="EMBL" id="PMD54240.1"/>
    </source>
</evidence>
<dbReference type="PANTHER" id="PTHR10801">
    <property type="entry name" value="24-DEHYDROCHOLESTEROL REDUCTASE"/>
    <property type="match status" value="1"/>
</dbReference>
<evidence type="ECO:0000256" key="1">
    <source>
        <dbReference type="ARBA" id="ARBA00023002"/>
    </source>
</evidence>